<dbReference type="EMBL" id="QBMP01000110">
    <property type="protein sequence ID" value="PZO54764.1"/>
    <property type="molecule type" value="Genomic_DNA"/>
</dbReference>
<dbReference type="Proteomes" id="UP000249794">
    <property type="component" value="Unassembled WGS sequence"/>
</dbReference>
<gene>
    <name evidence="1" type="ORF">DCF15_11500</name>
</gene>
<reference evidence="1 2" key="2">
    <citation type="submission" date="2018-06" db="EMBL/GenBank/DDBJ databases">
        <title>Metagenomic assembly of (sub)arctic Cyanobacteria and their associated microbiome from non-axenic cultures.</title>
        <authorList>
            <person name="Baurain D."/>
        </authorList>
    </citation>
    <scope>NUCLEOTIDE SEQUENCE [LARGE SCALE GENOMIC DNA]</scope>
    <source>
        <strain evidence="1">ULC027bin1</strain>
    </source>
</reference>
<dbReference type="AlphaFoldDB" id="A0A2W4XCE8"/>
<reference evidence="2" key="1">
    <citation type="submission" date="2018-04" db="EMBL/GenBank/DDBJ databases">
        <authorList>
            <person name="Cornet L."/>
        </authorList>
    </citation>
    <scope>NUCLEOTIDE SEQUENCE [LARGE SCALE GENOMIC DNA]</scope>
</reference>
<evidence type="ECO:0000313" key="2">
    <source>
        <dbReference type="Proteomes" id="UP000249794"/>
    </source>
</evidence>
<evidence type="ECO:0000313" key="1">
    <source>
        <dbReference type="EMBL" id="PZO54764.1"/>
    </source>
</evidence>
<accession>A0A2W4XCE8</accession>
<name>A0A2W4XCE8_9CYAN</name>
<proteinExistence type="predicted"/>
<organism evidence="1 2">
    <name type="scientific">Phormidesmis priestleyi</name>
    <dbReference type="NCBI Taxonomy" id="268141"/>
    <lineage>
        <taxon>Bacteria</taxon>
        <taxon>Bacillati</taxon>
        <taxon>Cyanobacteriota</taxon>
        <taxon>Cyanophyceae</taxon>
        <taxon>Leptolyngbyales</taxon>
        <taxon>Leptolyngbyaceae</taxon>
        <taxon>Phormidesmis</taxon>
    </lineage>
</organism>
<sequence length="123" mass="14075">MRRVNPAAIAAQIYTQIPELSLENQYISNETGSPAADNTLVSRFVRYHVYTKERLTNLRFEWKLTLADYLGAFESISVEDYPDYGLRQNPVEGDITAVRGLSRELRDRLVNRLYEAFTAPVSS</sequence>
<comment type="caution">
    <text evidence="1">The sequence shown here is derived from an EMBL/GenBank/DDBJ whole genome shotgun (WGS) entry which is preliminary data.</text>
</comment>
<protein>
    <submittedName>
        <fullName evidence="1">Uncharacterized protein</fullName>
    </submittedName>
</protein>